<name>A0A0Q0WZL5_9FLAO</name>
<evidence type="ECO:0000313" key="1">
    <source>
        <dbReference type="EMBL" id="KQB41648.1"/>
    </source>
</evidence>
<dbReference type="EMBL" id="JRLF01000007">
    <property type="protein sequence ID" value="KQB41648.1"/>
    <property type="molecule type" value="Genomic_DNA"/>
</dbReference>
<accession>A0A0Q0WZL5</accession>
<gene>
    <name evidence="1" type="ORF">RC62_3994</name>
</gene>
<organism evidence="1 2">
    <name type="scientific">Flavobacterium aquidurense</name>
    <dbReference type="NCBI Taxonomy" id="362413"/>
    <lineage>
        <taxon>Bacteria</taxon>
        <taxon>Pseudomonadati</taxon>
        <taxon>Bacteroidota</taxon>
        <taxon>Flavobacteriia</taxon>
        <taxon>Flavobacteriales</taxon>
        <taxon>Flavobacteriaceae</taxon>
        <taxon>Flavobacterium</taxon>
    </lineage>
</organism>
<protein>
    <submittedName>
        <fullName evidence="1">Uncharacterized protein</fullName>
    </submittedName>
</protein>
<dbReference type="STRING" id="362413.RC62_3994"/>
<reference evidence="1 2" key="1">
    <citation type="submission" date="2014-09" db="EMBL/GenBank/DDBJ databases">
        <title>Genome sequence of Flavobacterium aquidurense RC62.</title>
        <authorList>
            <person name="Kim J.F."/>
            <person name="Kwak M.-J."/>
        </authorList>
    </citation>
    <scope>NUCLEOTIDE SEQUENCE [LARGE SCALE GENOMIC DNA]</scope>
    <source>
        <strain evidence="1 2">RC62</strain>
    </source>
</reference>
<sequence length="82" mass="9248">MKVAVPSPQHSPILGQLPEVQMVFKLYLSTKPRSSVYFCPIGSLTFNHLGFPSGTFSMTVSIYQYSKHKDKECSLFVDSFKI</sequence>
<evidence type="ECO:0000313" key="2">
    <source>
        <dbReference type="Proteomes" id="UP000050443"/>
    </source>
</evidence>
<comment type="caution">
    <text evidence="1">The sequence shown here is derived from an EMBL/GenBank/DDBJ whole genome shotgun (WGS) entry which is preliminary data.</text>
</comment>
<dbReference type="Proteomes" id="UP000050443">
    <property type="component" value="Unassembled WGS sequence"/>
</dbReference>
<dbReference type="AlphaFoldDB" id="A0A0Q0WZL5"/>
<proteinExistence type="predicted"/>